<reference evidence="2" key="1">
    <citation type="submission" date="2019-12" db="EMBL/GenBank/DDBJ databases">
        <title>Microbes associate with the intestines of laboratory mice.</title>
        <authorList>
            <person name="Navarre W."/>
            <person name="Wong E."/>
        </authorList>
    </citation>
    <scope>NUCLEOTIDE SEQUENCE</scope>
    <source>
        <strain evidence="2">NM79_F5</strain>
    </source>
</reference>
<organism evidence="2 3">
    <name type="scientific">Clostridium chromiireducens</name>
    <dbReference type="NCBI Taxonomy" id="225345"/>
    <lineage>
        <taxon>Bacteria</taxon>
        <taxon>Bacillati</taxon>
        <taxon>Bacillota</taxon>
        <taxon>Clostridia</taxon>
        <taxon>Eubacteriales</taxon>
        <taxon>Clostridiaceae</taxon>
        <taxon>Clostridium</taxon>
    </lineage>
</organism>
<dbReference type="Gene3D" id="3.40.50.150">
    <property type="entry name" value="Vaccinia Virus protein VP39"/>
    <property type="match status" value="1"/>
</dbReference>
<feature type="coiled-coil region" evidence="1">
    <location>
        <begin position="795"/>
        <end position="822"/>
    </location>
</feature>
<dbReference type="SUPFAM" id="SSF53335">
    <property type="entry name" value="S-adenosyl-L-methionine-dependent methyltransferases"/>
    <property type="match status" value="1"/>
</dbReference>
<name>A0A964RRL3_9CLOT</name>
<dbReference type="AlphaFoldDB" id="A0A964RRL3"/>
<protein>
    <submittedName>
        <fullName evidence="2">Uncharacterized protein</fullName>
    </submittedName>
</protein>
<proteinExistence type="predicted"/>
<dbReference type="RefSeq" id="WP_160361179.1">
    <property type="nucleotide sequence ID" value="NZ_WSRQ01000065.1"/>
</dbReference>
<dbReference type="EMBL" id="WSRQ01000065">
    <property type="protein sequence ID" value="MVX66644.1"/>
    <property type="molecule type" value="Genomic_DNA"/>
</dbReference>
<sequence>MKKLFYTEIKDSTEERDIELVYKNNIKAHFKNSEITYPFKCDGYLEEALMYDDVTKVLRLIMEFKYGLDFNLPINRAKVLVQVIFYLKKFTLRKDKKYMDMPNVILAGDKTTCFIISSNDVQAYLDRKLDWSIAPSEAPNKYKDLTLEISNNKLLNPIIFNIDKSFKFERVALDIKRLIIDIKTKFKVTESNILETYDYFIERIIKDPSKCFASDLVQCFIDTILGEVEISQKKNSKFIAKKDRRIEIDSYNYTKFEEEHSVKYSIEEKNRFISIKDRLTEDTKRRFNGEFFTPTVWVNEAHRELSYVFGQNWKEEYVVWDCAWGTGNLTRDYYFKELYCSTLDKIDLELGDSNNKTSHKFVYDFLNDNPELLTSNKINNSLMPKSLYKAFLENKPSIFFINPPFAEGSNGKQGSKESKDGISNTKVKYMMERENLKDSSQQLYVQFLYRILKFKQVFNLDNLNIGIFTPTLFLSGERSEKFRELFLKNFKFERGIVFNASYFSNVSSQWGVGFSIWSSGESEEKNNFEFQIKELSDNGKIESVGQKVIYNLDAPERLSSWINNKKFTNKVETITLKSAITLDKKTRMVDENAIAFLMNDSNNVYANTQGVYILSAPVTRHVKVTPITKENYKKCCCLFTARKVIKSSWLNQKDNYMIPKTNSLKFKQYESDSIIYSIFANENGISSFRNIKIANKEFNIKNEMFFMSLKEIKDLADINRNESIYNDCLRFSKESFMYTELKDIELSKEGKLILETARKLVWESFRHRDEFNKLHTKYNINTWDAGWYQIKFLLNECMKKDLELFEDRIKSFENKLRSLIYELGFLK</sequence>
<evidence type="ECO:0000256" key="1">
    <source>
        <dbReference type="SAM" id="Coils"/>
    </source>
</evidence>
<accession>A0A964RRL3</accession>
<gene>
    <name evidence="2" type="ORF">GKZ28_23530</name>
</gene>
<evidence type="ECO:0000313" key="3">
    <source>
        <dbReference type="Proteomes" id="UP000656077"/>
    </source>
</evidence>
<evidence type="ECO:0000313" key="2">
    <source>
        <dbReference type="EMBL" id="MVX66644.1"/>
    </source>
</evidence>
<dbReference type="Proteomes" id="UP000656077">
    <property type="component" value="Unassembled WGS sequence"/>
</dbReference>
<dbReference type="InterPro" id="IPR029063">
    <property type="entry name" value="SAM-dependent_MTases_sf"/>
</dbReference>
<comment type="caution">
    <text evidence="2">The sequence shown here is derived from an EMBL/GenBank/DDBJ whole genome shotgun (WGS) entry which is preliminary data.</text>
</comment>
<keyword evidence="1" id="KW-0175">Coiled coil</keyword>